<feature type="signal peptide" evidence="2">
    <location>
        <begin position="1"/>
        <end position="24"/>
    </location>
</feature>
<comment type="caution">
    <text evidence="3">The sequence shown here is derived from an EMBL/GenBank/DDBJ whole genome shotgun (WGS) entry which is preliminary data.</text>
</comment>
<evidence type="ECO:0000313" key="4">
    <source>
        <dbReference type="Proteomes" id="UP001189429"/>
    </source>
</evidence>
<evidence type="ECO:0008006" key="5">
    <source>
        <dbReference type="Google" id="ProtNLM"/>
    </source>
</evidence>
<name>A0ABN9Q7R0_9DINO</name>
<organism evidence="3 4">
    <name type="scientific">Prorocentrum cordatum</name>
    <dbReference type="NCBI Taxonomy" id="2364126"/>
    <lineage>
        <taxon>Eukaryota</taxon>
        <taxon>Sar</taxon>
        <taxon>Alveolata</taxon>
        <taxon>Dinophyceae</taxon>
        <taxon>Prorocentrales</taxon>
        <taxon>Prorocentraceae</taxon>
        <taxon>Prorocentrum</taxon>
    </lineage>
</organism>
<evidence type="ECO:0000256" key="2">
    <source>
        <dbReference type="SAM" id="SignalP"/>
    </source>
</evidence>
<sequence length="99" mass="10636">MAWPRCLQAVLVLIFRVGLPTPAAQIVPADASAQRSCQLVLFVGPQIPIDITSDPPRKTSSRGPQTAQESPNTVTRAPPVFDILPLVLLARMPQDGRGL</sequence>
<feature type="compositionally biased region" description="Polar residues" evidence="1">
    <location>
        <begin position="61"/>
        <end position="75"/>
    </location>
</feature>
<reference evidence="3" key="1">
    <citation type="submission" date="2023-10" db="EMBL/GenBank/DDBJ databases">
        <authorList>
            <person name="Chen Y."/>
            <person name="Shah S."/>
            <person name="Dougan E. K."/>
            <person name="Thang M."/>
            <person name="Chan C."/>
        </authorList>
    </citation>
    <scope>NUCLEOTIDE SEQUENCE [LARGE SCALE GENOMIC DNA]</scope>
</reference>
<evidence type="ECO:0000313" key="3">
    <source>
        <dbReference type="EMBL" id="CAK0800437.1"/>
    </source>
</evidence>
<gene>
    <name evidence="3" type="ORF">PCOR1329_LOCUS8589</name>
</gene>
<keyword evidence="4" id="KW-1185">Reference proteome</keyword>
<dbReference type="EMBL" id="CAUYUJ010002360">
    <property type="protein sequence ID" value="CAK0800437.1"/>
    <property type="molecule type" value="Genomic_DNA"/>
</dbReference>
<dbReference type="Proteomes" id="UP001189429">
    <property type="component" value="Unassembled WGS sequence"/>
</dbReference>
<keyword evidence="2" id="KW-0732">Signal</keyword>
<feature type="chain" id="PRO_5047278072" description="Secreted protein" evidence="2">
    <location>
        <begin position="25"/>
        <end position="99"/>
    </location>
</feature>
<proteinExistence type="predicted"/>
<feature type="region of interest" description="Disordered" evidence="1">
    <location>
        <begin position="48"/>
        <end position="76"/>
    </location>
</feature>
<accession>A0ABN9Q7R0</accession>
<evidence type="ECO:0000256" key="1">
    <source>
        <dbReference type="SAM" id="MobiDB-lite"/>
    </source>
</evidence>
<protein>
    <recommendedName>
        <fullName evidence="5">Secreted protein</fullName>
    </recommendedName>
</protein>